<dbReference type="InterPro" id="IPR045090">
    <property type="entry name" value="Pept_M3A_M3B"/>
</dbReference>
<evidence type="ECO:0000313" key="11">
    <source>
        <dbReference type="RefSeq" id="XP_015601632.1"/>
    </source>
</evidence>
<protein>
    <submittedName>
        <fullName evidence="10 11">Probable cytosolic oligopeptidase A</fullName>
    </submittedName>
</protein>
<evidence type="ECO:0000313" key="12">
    <source>
        <dbReference type="RefSeq" id="XP_015601633.1"/>
    </source>
</evidence>
<evidence type="ECO:0000256" key="3">
    <source>
        <dbReference type="ARBA" id="ARBA00022723"/>
    </source>
</evidence>
<evidence type="ECO:0000313" key="10">
    <source>
        <dbReference type="RefSeq" id="XP_015601630.1"/>
    </source>
</evidence>
<feature type="domain" description="Peptidase M3A/M3B catalytic" evidence="8">
    <location>
        <begin position="264"/>
        <end position="721"/>
    </location>
</feature>
<dbReference type="GeneID" id="107270817"/>
<dbReference type="KEGG" id="ccin:107270817"/>
<evidence type="ECO:0000256" key="2">
    <source>
        <dbReference type="ARBA" id="ARBA00022670"/>
    </source>
</evidence>
<dbReference type="CDD" id="cd06456">
    <property type="entry name" value="M3A_DCP"/>
    <property type="match status" value="1"/>
</dbReference>
<comment type="similarity">
    <text evidence="1 7">Belongs to the peptidase M3 family.</text>
</comment>
<dbReference type="PANTHER" id="PTHR11804:SF83">
    <property type="entry name" value="LD37516P"/>
    <property type="match status" value="1"/>
</dbReference>
<dbReference type="InterPro" id="IPR034005">
    <property type="entry name" value="M3A_DCP"/>
</dbReference>
<dbReference type="InterPro" id="IPR001567">
    <property type="entry name" value="Pept_M3A_M3B_dom"/>
</dbReference>
<dbReference type="Pfam" id="PF01432">
    <property type="entry name" value="Peptidase_M3"/>
    <property type="match status" value="1"/>
</dbReference>
<dbReference type="InterPro" id="IPR024079">
    <property type="entry name" value="MetalloPept_cat_dom_sf"/>
</dbReference>
<dbReference type="AlphaFoldDB" id="A0AAJ7C4C3"/>
<dbReference type="RefSeq" id="XP_015601635.1">
    <property type="nucleotide sequence ID" value="XM_015746149.2"/>
</dbReference>
<evidence type="ECO:0000313" key="9">
    <source>
        <dbReference type="Proteomes" id="UP000694920"/>
    </source>
</evidence>
<dbReference type="PANTHER" id="PTHR11804">
    <property type="entry name" value="PROTEASE M3 THIMET OLIGOPEPTIDASE-RELATED"/>
    <property type="match status" value="1"/>
</dbReference>
<organism evidence="9 13">
    <name type="scientific">Cephus cinctus</name>
    <name type="common">Wheat stem sawfly</name>
    <dbReference type="NCBI Taxonomy" id="211228"/>
    <lineage>
        <taxon>Eukaryota</taxon>
        <taxon>Metazoa</taxon>
        <taxon>Ecdysozoa</taxon>
        <taxon>Arthropoda</taxon>
        <taxon>Hexapoda</taxon>
        <taxon>Insecta</taxon>
        <taxon>Pterygota</taxon>
        <taxon>Neoptera</taxon>
        <taxon>Endopterygota</taxon>
        <taxon>Hymenoptera</taxon>
        <taxon>Cephoidea</taxon>
        <taxon>Cephidae</taxon>
        <taxon>Cephus</taxon>
    </lineage>
</organism>
<dbReference type="SUPFAM" id="SSF55486">
    <property type="entry name" value="Metalloproteases ('zincins'), catalytic domain"/>
    <property type="match status" value="1"/>
</dbReference>
<keyword evidence="5 7" id="KW-0862">Zinc</keyword>
<dbReference type="RefSeq" id="XP_015601630.1">
    <property type="nucleotide sequence ID" value="XM_015746144.2"/>
</dbReference>
<dbReference type="Gene3D" id="3.40.390.10">
    <property type="entry name" value="Collagenase (Catalytic Domain)"/>
    <property type="match status" value="1"/>
</dbReference>
<evidence type="ECO:0000313" key="14">
    <source>
        <dbReference type="RefSeq" id="XP_024943878.1"/>
    </source>
</evidence>
<dbReference type="GO" id="GO:0046872">
    <property type="term" value="F:metal ion binding"/>
    <property type="evidence" value="ECO:0007669"/>
    <property type="project" value="UniProtKB-UniRule"/>
</dbReference>
<proteinExistence type="inferred from homology"/>
<dbReference type="Proteomes" id="UP000694920">
    <property type="component" value="Unplaced"/>
</dbReference>
<keyword evidence="9" id="KW-1185">Reference proteome</keyword>
<evidence type="ECO:0000259" key="8">
    <source>
        <dbReference type="Pfam" id="PF01432"/>
    </source>
</evidence>
<dbReference type="Gene3D" id="1.10.1370.40">
    <property type="match status" value="1"/>
</dbReference>
<dbReference type="RefSeq" id="XP_015601633.1">
    <property type="nucleotide sequence ID" value="XM_015746147.2"/>
</dbReference>
<evidence type="ECO:0000313" key="13">
    <source>
        <dbReference type="RefSeq" id="XP_015601635.1"/>
    </source>
</evidence>
<name>A0AAJ7C4C3_CEPCN</name>
<evidence type="ECO:0000256" key="5">
    <source>
        <dbReference type="ARBA" id="ARBA00022833"/>
    </source>
</evidence>
<dbReference type="InterPro" id="IPR024077">
    <property type="entry name" value="Neurolysin/TOP_dom2"/>
</dbReference>
<dbReference type="RefSeq" id="XP_015601632.1">
    <property type="nucleotide sequence ID" value="XM_015746146.2"/>
</dbReference>
<keyword evidence="3 7" id="KW-0479">Metal-binding</keyword>
<sequence>MAVSFCGKRIILTRTSLLKTPKRNGYIVLLPEIGDDLPDKNPLVKEETGFPEFNSLSIEKCIAAISKQSIEFEEGVKKIEASIQKKENPDVFKEVLNPLEELGVSLDTTWGIAKTLYFGNQSLMPTKCYLGIHDRARNARAVKFNSKSIFHLCKSVRDNPDLKCTEEQRRLLSKFVLEGKLNGLELEKNPFDRFRNDGKVLNEKRSQFKARLEFATKQFKHKIIDPNTMKDFPEDFLRIIAVDPMQPQRGPWVVTLQPHIVTPFLEYCPDRELRWKVWQENNLRSSLANDKLLQTSTPLEEIRYRRNDRAKLLGYKSYVHLSMETKMAGSLETVYNVLDTLLETARPSQEEELNNLTKFAKERGFDGTLQHWDVPYWARKQRRTVYNYNEEVLKEYFSLPKVLDGLFRLSERLFGIKIVEERKVDVWHKDVRFFDIFDASGPNSEPLASFYLDPYARSDQKIRIDQDSGWMVGVRPKSTITDSKPLAALIFNFQSPIYGKPSLLTFRDVQVLFKRFGHALQHLLTVTNYSEVSGLSNIEWDAAEISSHFMANWLFEPSTIQQIGEHYDTGETLPEENIESLRLIRSHMAGYNLCRELYLSRLDLELHDSEDFWMDISTRIWNRYFVLPREKRDSHVCSFEAIFSDEWGAAYYSHIWSEMIAADIYSAFQEIPVEDQNQVREIGKRYRDTFLALGGSCSPNEVFRRFRGRDPSPKALLKNLGLKNVKQEKIN</sequence>
<dbReference type="GO" id="GO:0004222">
    <property type="term" value="F:metalloendopeptidase activity"/>
    <property type="evidence" value="ECO:0007669"/>
    <property type="project" value="InterPro"/>
</dbReference>
<reference evidence="10 11" key="1">
    <citation type="submission" date="2025-04" db="UniProtKB">
        <authorList>
            <consortium name="RefSeq"/>
        </authorList>
    </citation>
    <scope>IDENTIFICATION</scope>
</reference>
<evidence type="ECO:0000256" key="1">
    <source>
        <dbReference type="ARBA" id="ARBA00006040"/>
    </source>
</evidence>
<keyword evidence="2 7" id="KW-0645">Protease</keyword>
<evidence type="ECO:0000256" key="4">
    <source>
        <dbReference type="ARBA" id="ARBA00022801"/>
    </source>
</evidence>
<dbReference type="FunFam" id="3.40.390.10:FF:000059">
    <property type="entry name" value="Oligopeptidase, putative"/>
    <property type="match status" value="1"/>
</dbReference>
<keyword evidence="4 7" id="KW-0378">Hydrolase</keyword>
<gene>
    <name evidence="10 11 12 13 14" type="primary">LOC107270817</name>
</gene>
<accession>A0AAJ7C4C3</accession>
<evidence type="ECO:0000256" key="7">
    <source>
        <dbReference type="RuleBase" id="RU003435"/>
    </source>
</evidence>
<evidence type="ECO:0000256" key="6">
    <source>
        <dbReference type="ARBA" id="ARBA00023049"/>
    </source>
</evidence>
<dbReference type="FunFam" id="1.10.1370.40:FF:000008">
    <property type="entry name" value="Oligopeptidase, putative"/>
    <property type="match status" value="1"/>
</dbReference>
<dbReference type="Gene3D" id="1.10.1370.10">
    <property type="entry name" value="Neurolysin, domain 3"/>
    <property type="match status" value="1"/>
</dbReference>
<comment type="cofactor">
    <cofactor evidence="7">
        <name>Zn(2+)</name>
        <dbReference type="ChEBI" id="CHEBI:29105"/>
    </cofactor>
    <text evidence="7">Binds 1 zinc ion.</text>
</comment>
<keyword evidence="6 7" id="KW-0482">Metalloprotease</keyword>
<dbReference type="RefSeq" id="XP_024943878.1">
    <property type="nucleotide sequence ID" value="XM_025088110.1"/>
</dbReference>
<dbReference type="GO" id="GO:0006508">
    <property type="term" value="P:proteolysis"/>
    <property type="evidence" value="ECO:0007669"/>
    <property type="project" value="UniProtKB-KW"/>
</dbReference>